<dbReference type="GO" id="GO:0009424">
    <property type="term" value="C:bacterial-type flagellum hook"/>
    <property type="evidence" value="ECO:0007669"/>
    <property type="project" value="UniProtKB-UniRule"/>
</dbReference>
<comment type="function">
    <text evidence="7">Required for morphogenesis and for the elongation of the flagellar filament by facilitating polymerization of the flagellin monomers at the tip of growing filament. Forms a capping structure, which prevents flagellin subunits (transported through the central channel of the flagellum) from leaking out without polymerization at the distal end.</text>
</comment>
<dbReference type="AlphaFoldDB" id="A0A4R3YT13"/>
<sequence length="476" mass="50173">MAGIDFIGSSSGLPLNDLLKNLKQAEMQRLTPYTNDKAKNQAKISSWGKIASGLNALSGSAKKLGEEAFNALTISATKAFTATTATGALAGSHTITVNQLAGNHAIATEGQPDADEKLGEQQGGERTVTIKQANGKEIKVALKDDETSLTSIAKQINKQGGDVTASVVKSDEGYQLIVTSKTSGSDGKMSITVEGDDALAGVIGTDKGNTTEIAEARDAKLEVNGIEYTRSSNTVNDIITGVTLSLNQVSEEGEDKSGPKKAEILTLSPDNSAVKKSLQEFVKNYNALLKEAASASKYVKPEKGSAADGEVTQQNKGNGALVGDSTLRGLVTGLRNGVNDTYGDGEIAALADLGIKIDIATGQMTLDEKKLDGAIEKNGDDLKQLFVGSEDKPGLAEAIGKVISPLVDGEDKDAKGQLADIKKDLEARNKTLDDAIEKMQRQIDTRMDGQRKQFVELDKMISQLNNTSNSLVSLLK</sequence>
<comment type="caution">
    <text evidence="10">The sequence shown here is derived from an EMBL/GenBank/DDBJ whole genome shotgun (WGS) entry which is preliminary data.</text>
</comment>
<dbReference type="Pfam" id="PF07195">
    <property type="entry name" value="FliD_C"/>
    <property type="match status" value="1"/>
</dbReference>
<dbReference type="EMBL" id="SMCR01000005">
    <property type="protein sequence ID" value="TCV95566.1"/>
    <property type="molecule type" value="Genomic_DNA"/>
</dbReference>
<keyword evidence="11" id="KW-1185">Reference proteome</keyword>
<feature type="domain" description="Flagellar hook-associated protein 2 N-terminal" evidence="8">
    <location>
        <begin position="11"/>
        <end position="104"/>
    </location>
</feature>
<keyword evidence="10" id="KW-0969">Cilium</keyword>
<comment type="subcellular location">
    <subcellularLocation>
        <location evidence="7">Secreted</location>
    </subcellularLocation>
    <subcellularLocation>
        <location evidence="7">Bacterial flagellum</location>
    </subcellularLocation>
</comment>
<keyword evidence="5 7" id="KW-0975">Bacterial flagellum</keyword>
<dbReference type="OrthoDB" id="5980200at2"/>
<keyword evidence="10" id="KW-0282">Flagellum</keyword>
<comment type="similarity">
    <text evidence="1 7">Belongs to the FliD family.</text>
</comment>
<dbReference type="PANTHER" id="PTHR30288">
    <property type="entry name" value="FLAGELLAR CAP/ASSEMBLY PROTEIN FLID"/>
    <property type="match status" value="1"/>
</dbReference>
<name>A0A4R3YT13_9GAMM</name>
<feature type="domain" description="Flagellar hook-associated protein 2 C-terminal" evidence="9">
    <location>
        <begin position="216"/>
        <end position="466"/>
    </location>
</feature>
<dbReference type="Proteomes" id="UP000295719">
    <property type="component" value="Unassembled WGS sequence"/>
</dbReference>
<dbReference type="PANTHER" id="PTHR30288:SF0">
    <property type="entry name" value="FLAGELLAR HOOK-ASSOCIATED PROTEIN 2"/>
    <property type="match status" value="1"/>
</dbReference>
<evidence type="ECO:0000256" key="5">
    <source>
        <dbReference type="ARBA" id="ARBA00023143"/>
    </source>
</evidence>
<dbReference type="GO" id="GO:0005576">
    <property type="term" value="C:extracellular region"/>
    <property type="evidence" value="ECO:0007669"/>
    <property type="project" value="UniProtKB-SubCell"/>
</dbReference>
<dbReference type="InterPro" id="IPR010809">
    <property type="entry name" value="FliD_C"/>
</dbReference>
<dbReference type="GO" id="GO:0009421">
    <property type="term" value="C:bacterial-type flagellum filament cap"/>
    <property type="evidence" value="ECO:0007669"/>
    <property type="project" value="InterPro"/>
</dbReference>
<dbReference type="Pfam" id="PF07196">
    <property type="entry name" value="Flagellin_IN"/>
    <property type="match status" value="1"/>
</dbReference>
<dbReference type="InterPro" id="IPR003481">
    <property type="entry name" value="FliD_N"/>
</dbReference>
<evidence type="ECO:0000313" key="11">
    <source>
        <dbReference type="Proteomes" id="UP000295719"/>
    </source>
</evidence>
<keyword evidence="7" id="KW-0964">Secreted</keyword>
<proteinExistence type="inferred from homology"/>
<dbReference type="InterPro" id="IPR010810">
    <property type="entry name" value="Flagellin_hook_IN_motif"/>
</dbReference>
<evidence type="ECO:0000256" key="1">
    <source>
        <dbReference type="ARBA" id="ARBA00009764"/>
    </source>
</evidence>
<gene>
    <name evidence="10" type="ORF">EDC52_105169</name>
</gene>
<accession>A0A4R3YT13</accession>
<dbReference type="GO" id="GO:0071973">
    <property type="term" value="P:bacterial-type flagellum-dependent cell motility"/>
    <property type="evidence" value="ECO:0007669"/>
    <property type="project" value="TreeGrafter"/>
</dbReference>
<dbReference type="GO" id="GO:0007155">
    <property type="term" value="P:cell adhesion"/>
    <property type="evidence" value="ECO:0007669"/>
    <property type="project" value="InterPro"/>
</dbReference>
<keyword evidence="4" id="KW-0175">Coiled coil</keyword>
<evidence type="ECO:0000256" key="3">
    <source>
        <dbReference type="ARBA" id="ARBA00016246"/>
    </source>
</evidence>
<comment type="function">
    <text evidence="6">Required for the morphogenesis and for the elongation of the flagellar filament by facilitating polymerization of the flagellin monomers at the tip of growing filament. Forms a capping structure, which prevents flagellin subunits (transported through the central channel of the flagellum) from leaking out without polymerization at the distal end.</text>
</comment>
<organism evidence="10 11">
    <name type="scientific">Biostraticola tofi</name>
    <dbReference type="NCBI Taxonomy" id="466109"/>
    <lineage>
        <taxon>Bacteria</taxon>
        <taxon>Pseudomonadati</taxon>
        <taxon>Pseudomonadota</taxon>
        <taxon>Gammaproteobacteria</taxon>
        <taxon>Enterobacterales</taxon>
        <taxon>Bruguierivoracaceae</taxon>
        <taxon>Biostraticola</taxon>
    </lineage>
</organism>
<evidence type="ECO:0000259" key="9">
    <source>
        <dbReference type="Pfam" id="PF07195"/>
    </source>
</evidence>
<evidence type="ECO:0000256" key="4">
    <source>
        <dbReference type="ARBA" id="ARBA00023054"/>
    </source>
</evidence>
<evidence type="ECO:0000259" key="8">
    <source>
        <dbReference type="Pfam" id="PF02465"/>
    </source>
</evidence>
<dbReference type="Pfam" id="PF02465">
    <property type="entry name" value="FliD_N"/>
    <property type="match status" value="1"/>
</dbReference>
<evidence type="ECO:0000313" key="10">
    <source>
        <dbReference type="EMBL" id="TCV95566.1"/>
    </source>
</evidence>
<reference evidence="10 11" key="1">
    <citation type="submission" date="2019-03" db="EMBL/GenBank/DDBJ databases">
        <title>Genomic Encyclopedia of Type Strains, Phase IV (KMG-IV): sequencing the most valuable type-strain genomes for metagenomic binning, comparative biology and taxonomic classification.</title>
        <authorList>
            <person name="Goeker M."/>
        </authorList>
    </citation>
    <scope>NUCLEOTIDE SEQUENCE [LARGE SCALE GENOMIC DNA]</scope>
    <source>
        <strain evidence="10 11">DSM 19580</strain>
    </source>
</reference>
<keyword evidence="10" id="KW-0966">Cell projection</keyword>
<evidence type="ECO:0000256" key="2">
    <source>
        <dbReference type="ARBA" id="ARBA00011255"/>
    </source>
</evidence>
<comment type="subunit">
    <text evidence="2 7">Homopentamer.</text>
</comment>
<protein>
    <recommendedName>
        <fullName evidence="3 7">Flagellar hook-associated protein 2</fullName>
        <shortName evidence="7">HAP2</shortName>
    </recommendedName>
    <alternativeName>
        <fullName evidence="7">Flagellar cap protein</fullName>
    </alternativeName>
</protein>
<evidence type="ECO:0000256" key="7">
    <source>
        <dbReference type="RuleBase" id="RU362066"/>
    </source>
</evidence>
<evidence type="ECO:0000256" key="6">
    <source>
        <dbReference type="ARBA" id="ARBA00025175"/>
    </source>
</evidence>
<dbReference type="InterPro" id="IPR040026">
    <property type="entry name" value="FliD"/>
</dbReference>